<feature type="compositionally biased region" description="Polar residues" evidence="1">
    <location>
        <begin position="768"/>
        <end position="789"/>
    </location>
</feature>
<dbReference type="PANTHER" id="PTHR34837:SF1">
    <property type="entry name" value="LOW PROTEIN: ZINC FINGER CCCH DOMAIN PROTEIN"/>
    <property type="match status" value="1"/>
</dbReference>
<feature type="compositionally biased region" description="Basic and acidic residues" evidence="1">
    <location>
        <begin position="720"/>
        <end position="735"/>
    </location>
</feature>
<organism evidence="2 3">
    <name type="scientific">Castilleja foliolosa</name>
    <dbReference type="NCBI Taxonomy" id="1961234"/>
    <lineage>
        <taxon>Eukaryota</taxon>
        <taxon>Viridiplantae</taxon>
        <taxon>Streptophyta</taxon>
        <taxon>Embryophyta</taxon>
        <taxon>Tracheophyta</taxon>
        <taxon>Spermatophyta</taxon>
        <taxon>Magnoliopsida</taxon>
        <taxon>eudicotyledons</taxon>
        <taxon>Gunneridae</taxon>
        <taxon>Pentapetalae</taxon>
        <taxon>asterids</taxon>
        <taxon>lamiids</taxon>
        <taxon>Lamiales</taxon>
        <taxon>Orobanchaceae</taxon>
        <taxon>Pedicularideae</taxon>
        <taxon>Castillejinae</taxon>
        <taxon>Castilleja</taxon>
    </lineage>
</organism>
<comment type="caution">
    <text evidence="2">The sequence shown here is derived from an EMBL/GenBank/DDBJ whole genome shotgun (WGS) entry which is preliminary data.</text>
</comment>
<dbReference type="PANTHER" id="PTHR34837">
    <property type="entry name" value="OS05G0595500 PROTEIN"/>
    <property type="match status" value="1"/>
</dbReference>
<keyword evidence="3" id="KW-1185">Reference proteome</keyword>
<sequence length="1283" mass="146057">MPRSSRHKSHKHSKHSSRDYSDSEEDVVIKMKEKSSKDDGSTRSHRDSASGEKRKISSQLRETKDSKGSSGHGNGVVLEEYVSSKRRKEKIDAVIGGDRWNGGGDVEKESHKGEILKTEAKSKENIGKAESLRVESKSKSKRHDTGTCDERKEDNLVSAVAEKEESKSKGESKRKSERGSSSRKEGKESKEKDRRLEKEKNGGQESKVVDADVKLVDVDVGKKQAAQLVDLSGEKQCKRSRENNGKASKFTFGASCSFLICINLTNACQTEHTSMDELRNLELDKDVDKKIRRKKEGSSEREKYYDELNESDGRRLSSKGDRAKDSKHRDDRHKDGVYTEKYQEDGRKDDRRKDDKYREEAADKDTTHHNDKYREDGESDARRRDDKHREDADRDSRRKDEKLCDDGERDSRRKDLKHHDIEQEGQRDDKYHEDGDRDRRRKDDRNHEDGGKNIRRGDERYYEDGDRDDRRKDSSYRDGGDRDYRHKEEKYREDIDREKRPRDTKYRDERASKDRSGDKSDPKRSRDDGFVADHHVRKSSAYDDSPTRDDRIARYRDDQGRRRTNDKEEYGDIKSRDSKDQRTDFDKKGGSSARMDPVTDRVRSTSRNVDMELTSSHSRRRSSPTLSSHAPRDNYRSAKQDESKYRDYNYEDRSRRSMNSTRDYNGPVGGSDKTSSSRSLDKLGQKDDSNFADFSAERQLKPDTRSSPLQLVDKSPSTSADRRQFNRPDVRRNIDVDDSTQRSGGSRDWKVYSSKDVHPAEELVQADPDTQSISSPFARNSHFSNNSKSFPPPPPQFRTTVDSPLTLGSGEDDGRGKPNMRSSHRRMNEPNMGRMQGNNTWRGIPSWPSPIPNGFLPFPHAPPFHSVMQPFPASPMFGVRPSMELNHHPSPYHMSDPDRYPGPGRPMGWRNQVDDSQLHGWDPSSAVIGDESHIYGRSDWDYSRNMLGNRGWERSADLWKGPNRTTSVEMTPENENNNNSMLSGDEIQPPQNEQTRVDQQADSGDVVQPMNNFEKNEIWDLVGSEDSGIAKVSRKDDVPICNVYLSKLDISAELAETELFDKCACLIDADKIISPCIDDSKILYMEDVEAKMASVSHGLLSITLFASTDDSVFQKSMSLYKRHKESFSAEYGGKPKVSSNAIPNPNQEDQNVDVKTENLCPTDSIMQGPEDIKTETLQENIDPPTGDIITENPEEPVSNLVDLQMHDAEFKPLPEENVEGPAAPLGHVDVVPTGAAIKNEELELVDTKYGPMLNSVVSPEASEAMMPESVNLSRIHHSPESTH</sequence>
<gene>
    <name evidence="2" type="ORF">CASFOL_002460</name>
</gene>
<feature type="compositionally biased region" description="Basic and acidic residues" evidence="1">
    <location>
        <begin position="545"/>
        <end position="589"/>
    </location>
</feature>
<feature type="compositionally biased region" description="Basic and acidic residues" evidence="1">
    <location>
        <begin position="745"/>
        <end position="761"/>
    </location>
</feature>
<dbReference type="Proteomes" id="UP001632038">
    <property type="component" value="Unassembled WGS sequence"/>
</dbReference>
<reference evidence="3" key="1">
    <citation type="journal article" date="2024" name="IScience">
        <title>Strigolactones Initiate the Formation of Haustorium-like Structures in Castilleja.</title>
        <authorList>
            <person name="Buerger M."/>
            <person name="Peterson D."/>
            <person name="Chory J."/>
        </authorList>
    </citation>
    <scope>NUCLEOTIDE SEQUENCE [LARGE SCALE GENOMIC DNA]</scope>
</reference>
<feature type="compositionally biased region" description="Polar residues" evidence="1">
    <location>
        <begin position="989"/>
        <end position="1000"/>
    </location>
</feature>
<evidence type="ECO:0000313" key="2">
    <source>
        <dbReference type="EMBL" id="KAL3652779.1"/>
    </source>
</evidence>
<feature type="compositionally biased region" description="Basic residues" evidence="1">
    <location>
        <begin position="1"/>
        <end position="15"/>
    </location>
</feature>
<feature type="region of interest" description="Disordered" evidence="1">
    <location>
        <begin position="961"/>
        <end position="1000"/>
    </location>
</feature>
<evidence type="ECO:0000256" key="1">
    <source>
        <dbReference type="SAM" id="MobiDB-lite"/>
    </source>
</evidence>
<protein>
    <recommendedName>
        <fullName evidence="4">Zinc finger CCCH domain-containing protein 13</fullName>
    </recommendedName>
</protein>
<feature type="region of interest" description="Disordered" evidence="1">
    <location>
        <begin position="1260"/>
        <end position="1283"/>
    </location>
</feature>
<evidence type="ECO:0000313" key="3">
    <source>
        <dbReference type="Proteomes" id="UP001632038"/>
    </source>
</evidence>
<accession>A0ABD3EHV4</accession>
<dbReference type="EMBL" id="JAVIJP010000005">
    <property type="protein sequence ID" value="KAL3652779.1"/>
    <property type="molecule type" value="Genomic_DNA"/>
</dbReference>
<feature type="region of interest" description="Disordered" evidence="1">
    <location>
        <begin position="283"/>
        <end position="835"/>
    </location>
</feature>
<feature type="compositionally biased region" description="Basic and acidic residues" evidence="1">
    <location>
        <begin position="105"/>
        <end position="213"/>
    </location>
</feature>
<evidence type="ECO:0008006" key="4">
    <source>
        <dbReference type="Google" id="ProtNLM"/>
    </source>
</evidence>
<name>A0ABD3EHV4_9LAMI</name>
<feature type="compositionally biased region" description="Basic and acidic residues" evidence="1">
    <location>
        <begin position="16"/>
        <end position="67"/>
    </location>
</feature>
<feature type="compositionally biased region" description="Basic and acidic residues" evidence="1">
    <location>
        <begin position="630"/>
        <end position="655"/>
    </location>
</feature>
<feature type="compositionally biased region" description="Polar residues" evidence="1">
    <location>
        <begin position="705"/>
        <end position="719"/>
    </location>
</feature>
<feature type="region of interest" description="Disordered" evidence="1">
    <location>
        <begin position="1"/>
        <end position="213"/>
    </location>
</feature>
<feature type="compositionally biased region" description="Basic and acidic residues" evidence="1">
    <location>
        <begin position="679"/>
        <end position="704"/>
    </location>
</feature>
<feature type="compositionally biased region" description="Polar residues" evidence="1">
    <location>
        <begin position="963"/>
        <end position="982"/>
    </location>
</feature>
<proteinExistence type="predicted"/>
<feature type="compositionally biased region" description="Basic and acidic residues" evidence="1">
    <location>
        <begin position="296"/>
        <end position="534"/>
    </location>
</feature>